<dbReference type="GO" id="GO:0016829">
    <property type="term" value="F:lyase activity"/>
    <property type="evidence" value="ECO:0007669"/>
    <property type="project" value="UniProtKB-KW"/>
</dbReference>
<evidence type="ECO:0000313" key="2">
    <source>
        <dbReference type="EMBL" id="MBE1605067.1"/>
    </source>
</evidence>
<dbReference type="InterPro" id="IPR029068">
    <property type="entry name" value="Glyas_Bleomycin-R_OHBP_Dase"/>
</dbReference>
<dbReference type="AlphaFoldDB" id="A0A927MXE2"/>
<dbReference type="RefSeq" id="WP_192749466.1">
    <property type="nucleotide sequence ID" value="NZ_BAABJL010000030.1"/>
</dbReference>
<dbReference type="Pfam" id="PF00903">
    <property type="entry name" value="Glyoxalase"/>
    <property type="match status" value="1"/>
</dbReference>
<dbReference type="InterPro" id="IPR037523">
    <property type="entry name" value="VOC_core"/>
</dbReference>
<feature type="domain" description="VOC" evidence="1">
    <location>
        <begin position="18"/>
        <end position="139"/>
    </location>
</feature>
<comment type="caution">
    <text evidence="2">The sequence shown here is derived from an EMBL/GenBank/DDBJ whole genome shotgun (WGS) entry which is preliminary data.</text>
</comment>
<gene>
    <name evidence="2" type="ORF">HEB94_001915</name>
</gene>
<protein>
    <submittedName>
        <fullName evidence="2">Catechol 2,3-dioxygenase-like lactoylglutathione lyase family enzyme</fullName>
    </submittedName>
</protein>
<name>A0A927MXE2_9ACTN</name>
<dbReference type="InterPro" id="IPR004360">
    <property type="entry name" value="Glyas_Fos-R_dOase_dom"/>
</dbReference>
<accession>A0A927MXE2</accession>
<proteinExistence type="predicted"/>
<dbReference type="EMBL" id="JADBEM010000001">
    <property type="protein sequence ID" value="MBE1605067.1"/>
    <property type="molecule type" value="Genomic_DNA"/>
</dbReference>
<dbReference type="Proteomes" id="UP000638648">
    <property type="component" value="Unassembled WGS sequence"/>
</dbReference>
<reference evidence="2" key="1">
    <citation type="submission" date="2020-10" db="EMBL/GenBank/DDBJ databases">
        <title>Sequencing the genomes of 1000 actinobacteria strains.</title>
        <authorList>
            <person name="Klenk H.-P."/>
        </authorList>
    </citation>
    <scope>NUCLEOTIDE SEQUENCE</scope>
    <source>
        <strain evidence="2">DSM 45354</strain>
    </source>
</reference>
<evidence type="ECO:0000259" key="1">
    <source>
        <dbReference type="PROSITE" id="PS51819"/>
    </source>
</evidence>
<evidence type="ECO:0000313" key="3">
    <source>
        <dbReference type="Proteomes" id="UP000638648"/>
    </source>
</evidence>
<dbReference type="Gene3D" id="3.10.180.10">
    <property type="entry name" value="2,3-Dihydroxybiphenyl 1,2-Dioxygenase, domain 1"/>
    <property type="match status" value="1"/>
</dbReference>
<keyword evidence="3" id="KW-1185">Reference proteome</keyword>
<dbReference type="SUPFAM" id="SSF54593">
    <property type="entry name" value="Glyoxalase/Bleomycin resistance protein/Dihydroxybiphenyl dioxygenase"/>
    <property type="match status" value="1"/>
</dbReference>
<organism evidence="2 3">
    <name type="scientific">Actinopolymorpha pittospori</name>
    <dbReference type="NCBI Taxonomy" id="648752"/>
    <lineage>
        <taxon>Bacteria</taxon>
        <taxon>Bacillati</taxon>
        <taxon>Actinomycetota</taxon>
        <taxon>Actinomycetes</taxon>
        <taxon>Propionibacteriales</taxon>
        <taxon>Actinopolymorphaceae</taxon>
        <taxon>Actinopolymorpha</taxon>
    </lineage>
</organism>
<dbReference type="PROSITE" id="PS51819">
    <property type="entry name" value="VOC"/>
    <property type="match status" value="1"/>
</dbReference>
<keyword evidence="2" id="KW-0456">Lyase</keyword>
<sequence>MTHVGAFRSTSSDAHVTGYCSLRLPVRDLVRSTDFYCDVVGYERSGPSAEFESFIWPAAGAGPWLYLMKATESEFRHLHWEQWGDLHAPFEMFVDDLPALQQRLERAGAKIHSEAHVKGGYLTMGFFDPDGHYLFAVDRRGRYFGMKSQIEELLGRAFSEREADRLQLACAVTAAHDEMDVVQSILSDLRRR</sequence>